<dbReference type="PANTHER" id="PTHR22602">
    <property type="entry name" value="TRANSFERASE CAF17, MITOCHONDRIAL-RELATED"/>
    <property type="match status" value="1"/>
</dbReference>
<name>A0A3B0VCN6_9ZZZZ</name>
<dbReference type="EMBL" id="UOEW01000148">
    <property type="protein sequence ID" value="VAW36662.1"/>
    <property type="molecule type" value="Genomic_DNA"/>
</dbReference>
<reference evidence="4" key="1">
    <citation type="submission" date="2018-06" db="EMBL/GenBank/DDBJ databases">
        <authorList>
            <person name="Zhirakovskaya E."/>
        </authorList>
    </citation>
    <scope>NUCLEOTIDE SEQUENCE</scope>
</reference>
<sequence>MSSQDSNRNLIGINSICSCIRFSGDNVLSFLNNLLISDLTILQPKYCHYTALCNPKGRIISSGWIYIESEADILIVCPTNMQKILIDFFNMRKFRLKINILPTNEIIAINNNNLIPISTVNTKVTTSSIESFYNFIFKANLPWIDADNTEEFIPQHVNLDQHENIMSFTKGCYPGQEIIARIKYLGSVKKRMVLLKARDKSTLCQLVKLQDTVSPIIHNKYTGYFLQQVIEKTN</sequence>
<keyword evidence="2" id="KW-0809">Transit peptide</keyword>
<keyword evidence="3" id="KW-0496">Mitochondrion</keyword>
<dbReference type="GO" id="GO:0016226">
    <property type="term" value="P:iron-sulfur cluster assembly"/>
    <property type="evidence" value="ECO:0007669"/>
    <property type="project" value="TreeGrafter"/>
</dbReference>
<evidence type="ECO:0000256" key="2">
    <source>
        <dbReference type="ARBA" id="ARBA00022946"/>
    </source>
</evidence>
<dbReference type="SUPFAM" id="SSF103025">
    <property type="entry name" value="Folate-binding domain"/>
    <property type="match status" value="1"/>
</dbReference>
<accession>A0A3B0VCN6</accession>
<dbReference type="InterPro" id="IPR017703">
    <property type="entry name" value="YgfZ/GCV_T_CS"/>
</dbReference>
<dbReference type="Gene3D" id="2.40.30.160">
    <property type="match status" value="1"/>
</dbReference>
<dbReference type="NCBIfam" id="TIGR03317">
    <property type="entry name" value="ygfZ_signature"/>
    <property type="match status" value="1"/>
</dbReference>
<evidence type="ECO:0000256" key="1">
    <source>
        <dbReference type="ARBA" id="ARBA00004173"/>
    </source>
</evidence>
<dbReference type="GO" id="GO:0005739">
    <property type="term" value="C:mitochondrion"/>
    <property type="evidence" value="ECO:0007669"/>
    <property type="project" value="UniProtKB-SubCell"/>
</dbReference>
<gene>
    <name evidence="4" type="ORF">MNBD_GAMMA01-1466</name>
</gene>
<dbReference type="InterPro" id="IPR045179">
    <property type="entry name" value="YgfZ/GcvT"/>
</dbReference>
<evidence type="ECO:0000313" key="4">
    <source>
        <dbReference type="EMBL" id="VAW36662.1"/>
    </source>
</evidence>
<dbReference type="PANTHER" id="PTHR22602:SF0">
    <property type="entry name" value="TRANSFERASE CAF17, MITOCHONDRIAL-RELATED"/>
    <property type="match status" value="1"/>
</dbReference>
<dbReference type="Gene3D" id="3.30.1360.120">
    <property type="entry name" value="Probable tRNA modification gtpase trme, domain 1"/>
    <property type="match status" value="1"/>
</dbReference>
<protein>
    <submittedName>
        <fullName evidence="4">tRNA-modifying protein YgfZ</fullName>
    </submittedName>
</protein>
<dbReference type="InterPro" id="IPR027266">
    <property type="entry name" value="TrmE/GcvT-like"/>
</dbReference>
<evidence type="ECO:0000256" key="3">
    <source>
        <dbReference type="ARBA" id="ARBA00023128"/>
    </source>
</evidence>
<comment type="subcellular location">
    <subcellularLocation>
        <location evidence="1">Mitochondrion</location>
    </subcellularLocation>
</comment>
<proteinExistence type="predicted"/>
<dbReference type="AlphaFoldDB" id="A0A3B0VCN6"/>
<organism evidence="4">
    <name type="scientific">hydrothermal vent metagenome</name>
    <dbReference type="NCBI Taxonomy" id="652676"/>
    <lineage>
        <taxon>unclassified sequences</taxon>
        <taxon>metagenomes</taxon>
        <taxon>ecological metagenomes</taxon>
    </lineage>
</organism>